<protein>
    <submittedName>
        <fullName evidence="1">dCTP deaminase</fullName>
    </submittedName>
</protein>
<dbReference type="Proteomes" id="UP001254813">
    <property type="component" value="Unassembled WGS sequence"/>
</dbReference>
<dbReference type="RefSeq" id="WP_310928512.1">
    <property type="nucleotide sequence ID" value="NZ_JAMQOQ010000002.1"/>
</dbReference>
<evidence type="ECO:0000313" key="2">
    <source>
        <dbReference type="Proteomes" id="UP001254813"/>
    </source>
</evidence>
<keyword evidence="2" id="KW-1185">Reference proteome</keyword>
<comment type="caution">
    <text evidence="1">The sequence shown here is derived from an EMBL/GenBank/DDBJ whole genome shotgun (WGS) entry which is preliminary data.</text>
</comment>
<proteinExistence type="predicted"/>
<gene>
    <name evidence="1" type="ORF">NDI79_10975</name>
</gene>
<reference evidence="1 2" key="1">
    <citation type="submission" date="2022-06" db="EMBL/GenBank/DDBJ databases">
        <title>Halogeometricum sp. a new haloarchaeum isolate from saline soil.</title>
        <authorList>
            <person name="Strakova D."/>
            <person name="Galisteo C."/>
            <person name="Sanchez-Porro C."/>
            <person name="Ventosa A."/>
        </authorList>
    </citation>
    <scope>NUCLEOTIDE SEQUENCE [LARGE SCALE GENOMIC DNA]</scope>
    <source>
        <strain evidence="2">S3BR25-2</strain>
    </source>
</reference>
<name>A0ABU2G2I1_9EURY</name>
<organism evidence="1 2">
    <name type="scientific">Halogeometricum luteum</name>
    <dbReference type="NCBI Taxonomy" id="2950537"/>
    <lineage>
        <taxon>Archaea</taxon>
        <taxon>Methanobacteriati</taxon>
        <taxon>Methanobacteriota</taxon>
        <taxon>Stenosarchaea group</taxon>
        <taxon>Halobacteria</taxon>
        <taxon>Halobacteriales</taxon>
        <taxon>Haloferacaceae</taxon>
        <taxon>Halogeometricum</taxon>
    </lineage>
</organism>
<dbReference type="EMBL" id="JAMQOQ010000002">
    <property type="protein sequence ID" value="MDS0294696.1"/>
    <property type="molecule type" value="Genomic_DNA"/>
</dbReference>
<accession>A0ABU2G2I1</accession>
<evidence type="ECO:0000313" key="1">
    <source>
        <dbReference type="EMBL" id="MDS0294696.1"/>
    </source>
</evidence>
<sequence length="140" mass="15052">MTDSVADRLEGIVHADTQVTVRGVDLTAAEISVVEEPGRIDFGGGELTAAESSPVETGKRNAEDDYGWWNLTEGTYLLSYNETLTDGDPLVLQPRTELRERGGSHPTLFTDSLGTVPLSVPSGGLRLKENARVSTLLEPP</sequence>